<keyword evidence="2" id="KW-0560">Oxidoreductase</keyword>
<evidence type="ECO:0000256" key="1">
    <source>
        <dbReference type="ARBA" id="ARBA00006484"/>
    </source>
</evidence>
<dbReference type="PRINTS" id="PR00081">
    <property type="entry name" value="GDHRDH"/>
</dbReference>
<keyword evidence="5" id="KW-1185">Reference proteome</keyword>
<comment type="similarity">
    <text evidence="1">Belongs to the short-chain dehydrogenases/reductases (SDR) family.</text>
</comment>
<accession>A0A5N6BLL3</accession>
<evidence type="ECO:0000313" key="4">
    <source>
        <dbReference type="EMBL" id="KAB8180943.1"/>
    </source>
</evidence>
<dbReference type="AlphaFoldDB" id="A0A5N6BLL3"/>
<gene>
    <name evidence="4" type="ORF">FH610_030355</name>
</gene>
<proteinExistence type="inferred from homology"/>
<reference evidence="4 5" key="1">
    <citation type="submission" date="2019-10" db="EMBL/GenBank/DDBJ databases">
        <title>Nonomuraea sp. nov., isolated from Phyllanthus amarus.</title>
        <authorList>
            <person name="Klykleung N."/>
            <person name="Tanasupawat S."/>
        </authorList>
    </citation>
    <scope>NUCLEOTIDE SEQUENCE [LARGE SCALE GENOMIC DNA]</scope>
    <source>
        <strain evidence="4 5">CR1-09</strain>
    </source>
</reference>
<comment type="caution">
    <text evidence="4">The sequence shown here is derived from an EMBL/GenBank/DDBJ whole genome shotgun (WGS) entry which is preliminary data.</text>
</comment>
<dbReference type="GO" id="GO:0016614">
    <property type="term" value="F:oxidoreductase activity, acting on CH-OH group of donors"/>
    <property type="evidence" value="ECO:0007669"/>
    <property type="project" value="UniProtKB-ARBA"/>
</dbReference>
<sequence>MPDNALRGKTILVTGGAKNLGGSISRDLAAAGAGVAVHYHSRSDKGLAEDTVAACIAAGGDAFAIEADLTSVAEIRRVLDSVIGRYGSLYATVNTAGLAKGHSMTEVTEDEYDAHFAINAKAAFFVMAETAKRIDDGGKILNFVSSLLAAYTGRYSVYAGSKAPVEHFTRALSKELAGRRVSVNNLAPGPMDTSFFWDAAAPGEDAFSKAQTPYGELTKVEDVVPWVRFLLTDGWWLNGQTVFLNGGFATR</sequence>
<dbReference type="SMART" id="SM00822">
    <property type="entry name" value="PKS_KR"/>
    <property type="match status" value="1"/>
</dbReference>
<dbReference type="InterPro" id="IPR002347">
    <property type="entry name" value="SDR_fam"/>
</dbReference>
<dbReference type="PANTHER" id="PTHR48107:SF7">
    <property type="entry name" value="RE15974P"/>
    <property type="match status" value="1"/>
</dbReference>
<evidence type="ECO:0000313" key="5">
    <source>
        <dbReference type="Proteomes" id="UP000313066"/>
    </source>
</evidence>
<evidence type="ECO:0000259" key="3">
    <source>
        <dbReference type="SMART" id="SM00822"/>
    </source>
</evidence>
<dbReference type="InterPro" id="IPR057326">
    <property type="entry name" value="KR_dom"/>
</dbReference>
<dbReference type="EMBL" id="VDMA02000019">
    <property type="protein sequence ID" value="KAB8180943.1"/>
    <property type="molecule type" value="Genomic_DNA"/>
</dbReference>
<dbReference type="SUPFAM" id="SSF51735">
    <property type="entry name" value="NAD(P)-binding Rossmann-fold domains"/>
    <property type="match status" value="1"/>
</dbReference>
<dbReference type="Proteomes" id="UP000313066">
    <property type="component" value="Unassembled WGS sequence"/>
</dbReference>
<evidence type="ECO:0000256" key="2">
    <source>
        <dbReference type="ARBA" id="ARBA00023002"/>
    </source>
</evidence>
<dbReference type="InterPro" id="IPR036291">
    <property type="entry name" value="NAD(P)-bd_dom_sf"/>
</dbReference>
<protein>
    <submittedName>
        <fullName evidence="4">SDR family oxidoreductase</fullName>
    </submittedName>
</protein>
<dbReference type="RefSeq" id="WP_139578449.1">
    <property type="nucleotide sequence ID" value="NZ_VDMA02000019.1"/>
</dbReference>
<dbReference type="NCBIfam" id="NF009385">
    <property type="entry name" value="PRK12744.1"/>
    <property type="match status" value="1"/>
</dbReference>
<dbReference type="PRINTS" id="PR00080">
    <property type="entry name" value="SDRFAMILY"/>
</dbReference>
<feature type="domain" description="Ketoreductase" evidence="3">
    <location>
        <begin position="9"/>
        <end position="193"/>
    </location>
</feature>
<dbReference type="Gene3D" id="3.40.50.720">
    <property type="entry name" value="NAD(P)-binding Rossmann-like Domain"/>
    <property type="match status" value="1"/>
</dbReference>
<dbReference type="Pfam" id="PF13561">
    <property type="entry name" value="adh_short_C2"/>
    <property type="match status" value="1"/>
</dbReference>
<organism evidence="4 5">
    <name type="scientific">Microbispora catharanthi</name>
    <dbReference type="NCBI Taxonomy" id="1712871"/>
    <lineage>
        <taxon>Bacteria</taxon>
        <taxon>Bacillati</taxon>
        <taxon>Actinomycetota</taxon>
        <taxon>Actinomycetes</taxon>
        <taxon>Streptosporangiales</taxon>
        <taxon>Streptosporangiaceae</taxon>
        <taxon>Microbispora</taxon>
    </lineage>
</organism>
<name>A0A5N6BLL3_9ACTN</name>
<dbReference type="PANTHER" id="PTHR48107">
    <property type="entry name" value="NADPH-DEPENDENT ALDEHYDE REDUCTASE-LIKE PROTEIN, CHLOROPLASTIC-RELATED"/>
    <property type="match status" value="1"/>
</dbReference>